<evidence type="ECO:0000313" key="10">
    <source>
        <dbReference type="Proteomes" id="UP000253790"/>
    </source>
</evidence>
<protein>
    <submittedName>
        <fullName evidence="9">MMPL family transporter</fullName>
    </submittedName>
</protein>
<gene>
    <name evidence="9" type="ORF">DV701_06350</name>
</gene>
<feature type="transmembrane region" description="Helical" evidence="7">
    <location>
        <begin position="432"/>
        <end position="452"/>
    </location>
</feature>
<feature type="transmembrane region" description="Helical" evidence="7">
    <location>
        <begin position="749"/>
        <end position="779"/>
    </location>
</feature>
<keyword evidence="4 7" id="KW-1133">Transmembrane helix</keyword>
<proteinExistence type="predicted"/>
<evidence type="ECO:0000313" key="9">
    <source>
        <dbReference type="EMBL" id="AXH95798.1"/>
    </source>
</evidence>
<feature type="transmembrane region" description="Helical" evidence="7">
    <location>
        <begin position="510"/>
        <end position="532"/>
    </location>
</feature>
<feature type="transmembrane region" description="Helical" evidence="7">
    <location>
        <begin position="785"/>
        <end position="806"/>
    </location>
</feature>
<feature type="domain" description="SSD" evidence="8">
    <location>
        <begin position="398"/>
        <end position="531"/>
    </location>
</feature>
<feature type="transmembrane region" description="Helical" evidence="7">
    <location>
        <begin position="473"/>
        <end position="498"/>
    </location>
</feature>
<keyword evidence="2" id="KW-1003">Cell membrane</keyword>
<keyword evidence="10" id="KW-1185">Reference proteome</keyword>
<dbReference type="AlphaFoldDB" id="A0A345NL90"/>
<dbReference type="EMBL" id="CP031229">
    <property type="protein sequence ID" value="AXH95798.1"/>
    <property type="molecule type" value="Genomic_DNA"/>
</dbReference>
<feature type="compositionally biased region" description="Low complexity" evidence="6">
    <location>
        <begin position="176"/>
        <end position="191"/>
    </location>
</feature>
<comment type="subcellular location">
    <subcellularLocation>
        <location evidence="1">Cell membrane</location>
        <topology evidence="1">Multi-pass membrane protein</topology>
    </subcellularLocation>
</comment>
<dbReference type="InterPro" id="IPR004869">
    <property type="entry name" value="MMPL_dom"/>
</dbReference>
<dbReference type="PROSITE" id="PS50156">
    <property type="entry name" value="SSD"/>
    <property type="match status" value="1"/>
</dbReference>
<dbReference type="Proteomes" id="UP000253790">
    <property type="component" value="Chromosome"/>
</dbReference>
<feature type="transmembrane region" description="Helical" evidence="7">
    <location>
        <begin position="408"/>
        <end position="426"/>
    </location>
</feature>
<evidence type="ECO:0000256" key="7">
    <source>
        <dbReference type="SAM" id="Phobius"/>
    </source>
</evidence>
<feature type="transmembrane region" description="Helical" evidence="7">
    <location>
        <begin position="861"/>
        <end position="879"/>
    </location>
</feature>
<dbReference type="InterPro" id="IPR050545">
    <property type="entry name" value="Mycobact_MmpL"/>
</dbReference>
<dbReference type="SUPFAM" id="SSF82866">
    <property type="entry name" value="Multidrug efflux transporter AcrB transmembrane domain"/>
    <property type="match status" value="2"/>
</dbReference>
<keyword evidence="3 7" id="KW-0812">Transmembrane</keyword>
<dbReference type="InterPro" id="IPR000731">
    <property type="entry name" value="SSD"/>
</dbReference>
<evidence type="ECO:0000259" key="8">
    <source>
        <dbReference type="PROSITE" id="PS50156"/>
    </source>
</evidence>
<dbReference type="KEGG" id="orn:DV701_06350"/>
<organism evidence="9 10">
    <name type="scientific">Ornithinimicrobium avium</name>
    <dbReference type="NCBI Taxonomy" id="2283195"/>
    <lineage>
        <taxon>Bacteria</taxon>
        <taxon>Bacillati</taxon>
        <taxon>Actinomycetota</taxon>
        <taxon>Actinomycetes</taxon>
        <taxon>Micrococcales</taxon>
        <taxon>Ornithinimicrobiaceae</taxon>
        <taxon>Ornithinimicrobium</taxon>
    </lineage>
</organism>
<feature type="region of interest" description="Disordered" evidence="6">
    <location>
        <begin position="914"/>
        <end position="948"/>
    </location>
</feature>
<dbReference type="Pfam" id="PF03176">
    <property type="entry name" value="MMPL"/>
    <property type="match status" value="2"/>
</dbReference>
<dbReference type="GO" id="GO:0005886">
    <property type="term" value="C:plasma membrane"/>
    <property type="evidence" value="ECO:0007669"/>
    <property type="project" value="UniProtKB-SubCell"/>
</dbReference>
<keyword evidence="5 7" id="KW-0472">Membrane</keyword>
<dbReference type="PANTHER" id="PTHR33406">
    <property type="entry name" value="MEMBRANE PROTEIN MJ1562-RELATED"/>
    <property type="match status" value="1"/>
</dbReference>
<dbReference type="RefSeq" id="WP_114927563.1">
    <property type="nucleotide sequence ID" value="NZ_CP031229.1"/>
</dbReference>
<dbReference type="PANTHER" id="PTHR33406:SF13">
    <property type="entry name" value="MEMBRANE PROTEIN YDFJ"/>
    <property type="match status" value="1"/>
</dbReference>
<feature type="transmembrane region" description="Helical" evidence="7">
    <location>
        <begin position="568"/>
        <end position="587"/>
    </location>
</feature>
<name>A0A345NL90_9MICO</name>
<dbReference type="Gene3D" id="1.20.1640.10">
    <property type="entry name" value="Multidrug efflux transporter AcrB transmembrane domain"/>
    <property type="match status" value="2"/>
</dbReference>
<evidence type="ECO:0000256" key="2">
    <source>
        <dbReference type="ARBA" id="ARBA00022475"/>
    </source>
</evidence>
<feature type="transmembrane region" description="Helical" evidence="7">
    <location>
        <begin position="723"/>
        <end position="742"/>
    </location>
</feature>
<sequence length="948" mass="96949">MSILLARLGAGSFRHPVVVLLLWALLLVGVVGLAGTADTQVSTSITVGDTSAQQVLDRVQAELPEAAGAQGTVVFRAEEGRVDQGRAAEGVAAALKAGVDTGRVVDREAMRAEQEAELRAKATESATARTGEEITRGLEGMGAGLLEVDEVLRNRSEDVAVQLALLATGQPPPLQPWQQEQLAGSGAPAPTSPAQLGLLLEDMQGQLDTRAEELAGIGTSVVELLAAPVEQQLDGVVQLSSRVQELTEADPAAAEMLRAGSADGTSLLLTSGQDPREQIEEKVDEQVAAVMGDLGRLQGGTSPAGRPLVVDGEQVPGATVSADGTIAVLQVQLTEQLDDLPAGAAEEVVTALTGGAAAAGLQAYPSDSLQPLEPPVGGHEALGLLVAGVVLLLTLGSLVAAGLPLLTALLGVAIGVGGAFGLSEFYDMTSTTPVLALMLGLAVGIDYALFILDKQRRLILERGMSAREAAATAVGTAGSAVLFAGLTVIVALLGLLVLDIGFVTTMAVAASATVGLAVLVSLTALPALLGLAGERIVSRRARARSRGAHRSPTGGAARRWAGVVTARPWLVVVAVVALLGLAALPAADMRLGMPGGASASAGSPERLNADLTAQALGPGATGPLLVTVERPAGTDSHLDRIGATLEDLARVDGVADAALRGTDKDGTLEIYAVTPEEGPMDPSTEELVHTLRQPEVVDGVDELGVTGLTAINIDLSQRLAEAVPVYLGVVVVLALFILLLVFRSLVIPLVATLGFLLTVGASFGLTTAVFGTATLGWLAGVDRPGVVLSFLPIMATGILYGLAMDYQVFLTTAMREAHVHGSAGRGAVAEGFAHASRVVVAAAVIMVSVFAVFVLTDDPVITQFGFALAVGVLIDAFLVRMTLMPALLHAVGDAAWWLPPRLDRLLPELDVEGSRLERAPGPATPDPRPAGSGEPEAGAVGDAIPVRS</sequence>
<evidence type="ECO:0000256" key="5">
    <source>
        <dbReference type="ARBA" id="ARBA00023136"/>
    </source>
</evidence>
<feature type="region of interest" description="Disordered" evidence="6">
    <location>
        <begin position="172"/>
        <end position="191"/>
    </location>
</feature>
<dbReference type="OrthoDB" id="7051771at2"/>
<feature type="transmembrane region" description="Helical" evidence="7">
    <location>
        <begin position="835"/>
        <end position="855"/>
    </location>
</feature>
<evidence type="ECO:0000256" key="3">
    <source>
        <dbReference type="ARBA" id="ARBA00022692"/>
    </source>
</evidence>
<evidence type="ECO:0000256" key="1">
    <source>
        <dbReference type="ARBA" id="ARBA00004651"/>
    </source>
</evidence>
<evidence type="ECO:0000256" key="6">
    <source>
        <dbReference type="SAM" id="MobiDB-lite"/>
    </source>
</evidence>
<reference evidence="9 10" key="1">
    <citation type="submission" date="2018-07" db="EMBL/GenBank/DDBJ databases">
        <title>Complete genome sequencing of Ornithinimicrobium sp. AMA3305.</title>
        <authorList>
            <person name="Bae J.-W."/>
        </authorList>
    </citation>
    <scope>NUCLEOTIDE SEQUENCE [LARGE SCALE GENOMIC DNA]</scope>
    <source>
        <strain evidence="9 10">AMA3305</strain>
    </source>
</reference>
<accession>A0A345NL90</accession>
<evidence type="ECO:0000256" key="4">
    <source>
        <dbReference type="ARBA" id="ARBA00022989"/>
    </source>
</evidence>